<keyword evidence="1" id="KW-0175">Coiled coil</keyword>
<dbReference type="AlphaFoldDB" id="A0A8H6I8X0"/>
<evidence type="ECO:0000313" key="3">
    <source>
        <dbReference type="EMBL" id="KAF6761100.1"/>
    </source>
</evidence>
<name>A0A8H6I8X0_9AGAR</name>
<dbReference type="EMBL" id="JACGCI010000010">
    <property type="protein sequence ID" value="KAF6761100.1"/>
    <property type="molecule type" value="Genomic_DNA"/>
</dbReference>
<keyword evidence="4" id="KW-1185">Reference proteome</keyword>
<protein>
    <recommendedName>
        <fullName evidence="5">BTB domain-containing protein</fullName>
    </recommendedName>
</protein>
<comment type="caution">
    <text evidence="3">The sequence shown here is derived from an EMBL/GenBank/DDBJ whole genome shotgun (WGS) entry which is preliminary data.</text>
</comment>
<dbReference type="Gene3D" id="3.30.710.10">
    <property type="entry name" value="Potassium Channel Kv1.1, Chain A"/>
    <property type="match status" value="1"/>
</dbReference>
<evidence type="ECO:0000256" key="1">
    <source>
        <dbReference type="SAM" id="Coils"/>
    </source>
</evidence>
<feature type="coiled-coil region" evidence="1">
    <location>
        <begin position="343"/>
        <end position="408"/>
    </location>
</feature>
<dbReference type="InterPro" id="IPR011333">
    <property type="entry name" value="SKP1/BTB/POZ_sf"/>
</dbReference>
<evidence type="ECO:0000313" key="4">
    <source>
        <dbReference type="Proteomes" id="UP000521943"/>
    </source>
</evidence>
<feature type="region of interest" description="Disordered" evidence="2">
    <location>
        <begin position="250"/>
        <end position="272"/>
    </location>
</feature>
<evidence type="ECO:0008006" key="5">
    <source>
        <dbReference type="Google" id="ProtNLM"/>
    </source>
</evidence>
<sequence length="426" mass="49061">MPAFPRPPLLKMSAGITEPLYDTDDMSWCPGTVVKFLVEQRVFKVSRHHFVVGSEYFAKLHGLRENDGDDIVQLEDVTVDQFRVFLKILFPVIDYSNPTVVNITTEEWLTIFRLSSQWRFNGIRMLAMQHLLKELSALSLVKLGRAENVAEFLLSGYRNFVERRGEVTTAMGDITDEEGRELGAVALNILWRIRYHADGLENELGGVEQFVEGELREKFAAEISILEAGASVARGLEDVELEERLARRAEEKERRLRQKEEDEERLAFESQAEARDGGVYSGAVDAPKVEDLKAEIQVLRQELEARTRQLERAEEHNAVGCDLGNHCISVRARKRDAEDQRRAEGARLELEIAERLAEEERAARLLEEEKREEEKRSLEVALEEERQKEEAKKILEELEELRAWKRARMLEETTIDEILQDADDED</sequence>
<evidence type="ECO:0000256" key="2">
    <source>
        <dbReference type="SAM" id="MobiDB-lite"/>
    </source>
</evidence>
<gene>
    <name evidence="3" type="ORF">DFP72DRAFT_1165593</name>
</gene>
<accession>A0A8H6I8X0</accession>
<organism evidence="3 4">
    <name type="scientific">Ephemerocybe angulata</name>
    <dbReference type="NCBI Taxonomy" id="980116"/>
    <lineage>
        <taxon>Eukaryota</taxon>
        <taxon>Fungi</taxon>
        <taxon>Dikarya</taxon>
        <taxon>Basidiomycota</taxon>
        <taxon>Agaricomycotina</taxon>
        <taxon>Agaricomycetes</taxon>
        <taxon>Agaricomycetidae</taxon>
        <taxon>Agaricales</taxon>
        <taxon>Agaricineae</taxon>
        <taxon>Psathyrellaceae</taxon>
        <taxon>Ephemerocybe</taxon>
    </lineage>
</organism>
<reference evidence="3 4" key="1">
    <citation type="submission" date="2020-07" db="EMBL/GenBank/DDBJ databases">
        <title>Comparative genomics of pyrophilous fungi reveals a link between fire events and developmental genes.</title>
        <authorList>
            <consortium name="DOE Joint Genome Institute"/>
            <person name="Steindorff A.S."/>
            <person name="Carver A."/>
            <person name="Calhoun S."/>
            <person name="Stillman K."/>
            <person name="Liu H."/>
            <person name="Lipzen A."/>
            <person name="Pangilinan J."/>
            <person name="Labutti K."/>
            <person name="Bruns T.D."/>
            <person name="Grigoriev I.V."/>
        </authorList>
    </citation>
    <scope>NUCLEOTIDE SEQUENCE [LARGE SCALE GENOMIC DNA]</scope>
    <source>
        <strain evidence="3 4">CBS 144469</strain>
    </source>
</reference>
<proteinExistence type="predicted"/>
<feature type="compositionally biased region" description="Basic and acidic residues" evidence="2">
    <location>
        <begin position="250"/>
        <end position="260"/>
    </location>
</feature>
<dbReference type="Proteomes" id="UP000521943">
    <property type="component" value="Unassembled WGS sequence"/>
</dbReference>
<dbReference type="OrthoDB" id="3199068at2759"/>